<protein>
    <recommendedName>
        <fullName evidence="3">Chromatin modification-related protein EAF3</fullName>
    </recommendedName>
</protein>
<organism evidence="10 11">
    <name type="scientific">Psilocybe cf. subviscida</name>
    <dbReference type="NCBI Taxonomy" id="2480587"/>
    <lineage>
        <taxon>Eukaryota</taxon>
        <taxon>Fungi</taxon>
        <taxon>Dikarya</taxon>
        <taxon>Basidiomycota</taxon>
        <taxon>Agaricomycotina</taxon>
        <taxon>Agaricomycetes</taxon>
        <taxon>Agaricomycetidae</taxon>
        <taxon>Agaricales</taxon>
        <taxon>Agaricineae</taxon>
        <taxon>Strophariaceae</taxon>
        <taxon>Psilocybe</taxon>
    </lineage>
</organism>
<keyword evidence="4" id="KW-0156">Chromatin regulator</keyword>
<evidence type="ECO:0000256" key="1">
    <source>
        <dbReference type="ARBA" id="ARBA00004123"/>
    </source>
</evidence>
<evidence type="ECO:0000256" key="5">
    <source>
        <dbReference type="ARBA" id="ARBA00023015"/>
    </source>
</evidence>
<evidence type="ECO:0000256" key="4">
    <source>
        <dbReference type="ARBA" id="ARBA00022853"/>
    </source>
</evidence>
<dbReference type="InterPro" id="IPR053820">
    <property type="entry name" value="MSL3_chromo-like"/>
</dbReference>
<name>A0A8H5F613_9AGAR</name>
<dbReference type="SMART" id="SM00298">
    <property type="entry name" value="CHROMO"/>
    <property type="match status" value="1"/>
</dbReference>
<comment type="caution">
    <text evidence="10">The sequence shown here is derived from an EMBL/GenBank/DDBJ whole genome shotgun (WGS) entry which is preliminary data.</text>
</comment>
<dbReference type="AlphaFoldDB" id="A0A8H5F613"/>
<dbReference type="InterPro" id="IPR000953">
    <property type="entry name" value="Chromo/chromo_shadow_dom"/>
</dbReference>
<dbReference type="EMBL" id="JAACJJ010000015">
    <property type="protein sequence ID" value="KAF5325105.1"/>
    <property type="molecule type" value="Genomic_DNA"/>
</dbReference>
<keyword evidence="7" id="KW-0539">Nucleus</keyword>
<dbReference type="PROSITE" id="PS51640">
    <property type="entry name" value="MRG"/>
    <property type="match status" value="1"/>
</dbReference>
<dbReference type="GO" id="GO:0006338">
    <property type="term" value="P:chromatin remodeling"/>
    <property type="evidence" value="ECO:0007669"/>
    <property type="project" value="UniProtKB-ARBA"/>
</dbReference>
<dbReference type="GO" id="GO:0035267">
    <property type="term" value="C:NuA4 histone acetyltransferase complex"/>
    <property type="evidence" value="ECO:0007669"/>
    <property type="project" value="TreeGrafter"/>
</dbReference>
<dbReference type="OrthoDB" id="124855at2759"/>
<evidence type="ECO:0000256" key="7">
    <source>
        <dbReference type="ARBA" id="ARBA00023242"/>
    </source>
</evidence>
<evidence type="ECO:0000256" key="2">
    <source>
        <dbReference type="ARBA" id="ARBA00009093"/>
    </source>
</evidence>
<evidence type="ECO:0000313" key="11">
    <source>
        <dbReference type="Proteomes" id="UP000567179"/>
    </source>
</evidence>
<reference evidence="10 11" key="1">
    <citation type="journal article" date="2020" name="ISME J.">
        <title>Uncovering the hidden diversity of litter-decomposition mechanisms in mushroom-forming fungi.</title>
        <authorList>
            <person name="Floudas D."/>
            <person name="Bentzer J."/>
            <person name="Ahren D."/>
            <person name="Johansson T."/>
            <person name="Persson P."/>
            <person name="Tunlid A."/>
        </authorList>
    </citation>
    <scope>NUCLEOTIDE SEQUENCE [LARGE SCALE GENOMIC DNA]</scope>
    <source>
        <strain evidence="10 11">CBS 101986</strain>
    </source>
</reference>
<dbReference type="Proteomes" id="UP000567179">
    <property type="component" value="Unassembled WGS sequence"/>
</dbReference>
<evidence type="ECO:0000256" key="8">
    <source>
        <dbReference type="SAM" id="MobiDB-lite"/>
    </source>
</evidence>
<evidence type="ECO:0000256" key="6">
    <source>
        <dbReference type="ARBA" id="ARBA00023163"/>
    </source>
</evidence>
<proteinExistence type="inferred from homology"/>
<comment type="similarity">
    <text evidence="2">Belongs to the MRG family.</text>
</comment>
<dbReference type="InterPro" id="IPR026541">
    <property type="entry name" value="MRG_dom"/>
</dbReference>
<feature type="domain" description="Chromo" evidence="9">
    <location>
        <begin position="26"/>
        <end position="87"/>
    </location>
</feature>
<feature type="compositionally biased region" description="Basic and acidic residues" evidence="8">
    <location>
        <begin position="134"/>
        <end position="143"/>
    </location>
</feature>
<dbReference type="Pfam" id="PF22732">
    <property type="entry name" value="MSL3_chromo-like"/>
    <property type="match status" value="1"/>
</dbReference>
<dbReference type="Gene3D" id="1.10.274.30">
    <property type="entry name" value="MRG domain"/>
    <property type="match status" value="1"/>
</dbReference>
<dbReference type="InterPro" id="IPR038217">
    <property type="entry name" value="MRG_C_sf"/>
</dbReference>
<sequence>MSTATATTTPTYVAQEHVLCYHGPLIYEAKVLKTKTYDEASTTTGVVGPHYLVHYKGWKQTWDEWVPAARLLKRNDANLAMQKQLQLTNTAAAAGGSGASKAHNKGPAGGGKGDNLSSRTGARKDGGGTRGTKRAREEDDNSKRTEMKLVIPEVLKGILVDDWENVTKNQQVCLSSFFFLCFVRSFVLHPASAFAFVHPHFAFSRRGAGLFVASLDRLSISPSIYLYTHILAPPTSLVTLPRDPTVVELLDQFAKYVRETKPPHLKEPLLTINTIIDGLTAYFDRALGATLLYRFERVQYAYIRKQYWTGQDVVVGQEREMSAIYGAEHLVRMLGAFFASFVGGYVWDRADGFFGGVVSLPQMIANTSLDPESIALIRDYVNELMSCVAFSLSSFCSFAHLFFPFLFSRFVPHALLPKRMINRDIELP</sequence>
<dbReference type="SUPFAM" id="SSF54160">
    <property type="entry name" value="Chromo domain-like"/>
    <property type="match status" value="1"/>
</dbReference>
<keyword evidence="5" id="KW-0805">Transcription regulation</keyword>
<dbReference type="GO" id="GO:0032221">
    <property type="term" value="C:Rpd3S complex"/>
    <property type="evidence" value="ECO:0007669"/>
    <property type="project" value="TreeGrafter"/>
</dbReference>
<evidence type="ECO:0000313" key="10">
    <source>
        <dbReference type="EMBL" id="KAF5325105.1"/>
    </source>
</evidence>
<dbReference type="Gene3D" id="2.30.30.140">
    <property type="match status" value="1"/>
</dbReference>
<evidence type="ECO:0000259" key="9">
    <source>
        <dbReference type="SMART" id="SM00298"/>
    </source>
</evidence>
<dbReference type="Pfam" id="PF05712">
    <property type="entry name" value="MRG"/>
    <property type="match status" value="2"/>
</dbReference>
<dbReference type="InterPro" id="IPR016197">
    <property type="entry name" value="Chromo-like_dom_sf"/>
</dbReference>
<dbReference type="InterPro" id="IPR008676">
    <property type="entry name" value="MRG"/>
</dbReference>
<dbReference type="PANTHER" id="PTHR10880">
    <property type="entry name" value="MORTALITY FACTOR 4-LIKE PROTEIN"/>
    <property type="match status" value="1"/>
</dbReference>
<accession>A0A8H5F613</accession>
<dbReference type="CDD" id="cd18983">
    <property type="entry name" value="CBD_MSL3_like"/>
    <property type="match status" value="1"/>
</dbReference>
<keyword evidence="6" id="KW-0804">Transcription</keyword>
<feature type="region of interest" description="Disordered" evidence="8">
    <location>
        <begin position="92"/>
        <end position="143"/>
    </location>
</feature>
<dbReference type="GO" id="GO:0006355">
    <property type="term" value="P:regulation of DNA-templated transcription"/>
    <property type="evidence" value="ECO:0007669"/>
    <property type="project" value="InterPro"/>
</dbReference>
<gene>
    <name evidence="10" type="ORF">D9619_009662</name>
</gene>
<evidence type="ECO:0000256" key="3">
    <source>
        <dbReference type="ARBA" id="ARBA00018505"/>
    </source>
</evidence>
<keyword evidence="11" id="KW-1185">Reference proteome</keyword>
<comment type="subcellular location">
    <subcellularLocation>
        <location evidence="1">Nucleus</location>
    </subcellularLocation>
</comment>
<dbReference type="PANTHER" id="PTHR10880:SF15">
    <property type="entry name" value="MSL COMPLEX SUBUNIT 3"/>
    <property type="match status" value="1"/>
</dbReference>